<evidence type="ECO:0000313" key="2">
    <source>
        <dbReference type="EMBL" id="GGI15351.1"/>
    </source>
</evidence>
<dbReference type="EMBL" id="BMHB01000001">
    <property type="protein sequence ID" value="GGI15351.1"/>
    <property type="molecule type" value="Genomic_DNA"/>
</dbReference>
<organism evidence="2 3">
    <name type="scientific">Gottfriedia solisilvae</name>
    <dbReference type="NCBI Taxonomy" id="1516104"/>
    <lineage>
        <taxon>Bacteria</taxon>
        <taxon>Bacillati</taxon>
        <taxon>Bacillota</taxon>
        <taxon>Bacilli</taxon>
        <taxon>Bacillales</taxon>
        <taxon>Bacillaceae</taxon>
        <taxon>Gottfriedia</taxon>
    </lineage>
</organism>
<dbReference type="AlphaFoldDB" id="A0A8J3F391"/>
<keyword evidence="1" id="KW-0472">Membrane</keyword>
<protein>
    <submittedName>
        <fullName evidence="2">Uncharacterized protein</fullName>
    </submittedName>
</protein>
<keyword evidence="1" id="KW-0812">Transmembrane</keyword>
<keyword evidence="1" id="KW-1133">Transmembrane helix</keyword>
<proteinExistence type="predicted"/>
<sequence length="310" mass="35248">MSDKIKQEMNRIQIPNELHERAIIGVKNAKSEMTKRKNYLYKVVPLAVSIVFLSVGGYSVWNANHQSYENQNIVSSLDKNGVTIPAVELPKSGETAKMMPLFVYKGRIYTQSSTKIDPSQVKNLLDEKLGKTRAGLDEWSNQDDYAVEFASSIGEVDVYSVKGYQQEFRLMTYDLSSGYAEVYESLNGVTISSGSEIVEKLHLMNIAKAKSRTYDDWNNSTEKYTEINDKALLNSFVDALNDSIPYLREDVEAKLGNFQNNEQYKELTISLTDGTNVTLWVVKDGYISYGNALYFKIDHEVLMNLWNQMK</sequence>
<feature type="transmembrane region" description="Helical" evidence="1">
    <location>
        <begin position="39"/>
        <end position="61"/>
    </location>
</feature>
<dbReference type="Proteomes" id="UP000626244">
    <property type="component" value="Unassembled WGS sequence"/>
</dbReference>
<evidence type="ECO:0000313" key="3">
    <source>
        <dbReference type="Proteomes" id="UP000626244"/>
    </source>
</evidence>
<reference evidence="3" key="1">
    <citation type="journal article" date="2019" name="Int. J. Syst. Evol. Microbiol.">
        <title>The Global Catalogue of Microorganisms (GCM) 10K type strain sequencing project: providing services to taxonomists for standard genome sequencing and annotation.</title>
        <authorList>
            <consortium name="The Broad Institute Genomics Platform"/>
            <consortium name="The Broad Institute Genome Sequencing Center for Infectious Disease"/>
            <person name="Wu L."/>
            <person name="Ma J."/>
        </authorList>
    </citation>
    <scope>NUCLEOTIDE SEQUENCE [LARGE SCALE GENOMIC DNA]</scope>
    <source>
        <strain evidence="3">CGMCC 1.14993</strain>
    </source>
</reference>
<name>A0A8J3F391_9BACI</name>
<dbReference type="OrthoDB" id="1899479at2"/>
<comment type="caution">
    <text evidence="2">The sequence shown here is derived from an EMBL/GenBank/DDBJ whole genome shotgun (WGS) entry which is preliminary data.</text>
</comment>
<dbReference type="RefSeq" id="WP_087999797.1">
    <property type="nucleotide sequence ID" value="NZ_BMHB01000001.1"/>
</dbReference>
<keyword evidence="3" id="KW-1185">Reference proteome</keyword>
<evidence type="ECO:0000256" key="1">
    <source>
        <dbReference type="SAM" id="Phobius"/>
    </source>
</evidence>
<accession>A0A8J3F391</accession>
<gene>
    <name evidence="2" type="ORF">GCM10007380_27540</name>
</gene>